<dbReference type="PANTHER" id="PTHR43133:SF46">
    <property type="entry name" value="RNA POLYMERASE SIGMA-70 FACTOR ECF SUBFAMILY"/>
    <property type="match status" value="1"/>
</dbReference>
<dbReference type="Gene3D" id="1.10.10.10">
    <property type="entry name" value="Winged helix-like DNA-binding domain superfamily/Winged helix DNA-binding domain"/>
    <property type="match status" value="1"/>
</dbReference>
<name>A0A1W2DUP1_9SPHI</name>
<comment type="similarity">
    <text evidence="1">Belongs to the sigma-70 factor family. ECF subfamily.</text>
</comment>
<dbReference type="AlphaFoldDB" id="A0A1W2DUP1"/>
<feature type="domain" description="RNA polymerase sigma-70 region 2" evidence="5">
    <location>
        <begin position="15"/>
        <end position="81"/>
    </location>
</feature>
<feature type="domain" description="RNA polymerase sigma factor 70 region 4 type 2" evidence="6">
    <location>
        <begin position="120"/>
        <end position="162"/>
    </location>
</feature>
<dbReference type="InterPro" id="IPR013249">
    <property type="entry name" value="RNA_pol_sigma70_r4_t2"/>
</dbReference>
<reference evidence="8" key="1">
    <citation type="submission" date="2017-04" db="EMBL/GenBank/DDBJ databases">
        <authorList>
            <person name="Varghese N."/>
            <person name="Submissions S."/>
        </authorList>
    </citation>
    <scope>NUCLEOTIDE SEQUENCE [LARGE SCALE GENOMIC DNA]</scope>
    <source>
        <strain evidence="8">DSM 12126</strain>
    </source>
</reference>
<dbReference type="InterPro" id="IPR013325">
    <property type="entry name" value="RNA_pol_sigma_r2"/>
</dbReference>
<dbReference type="Pfam" id="PF04542">
    <property type="entry name" value="Sigma70_r2"/>
    <property type="match status" value="1"/>
</dbReference>
<dbReference type="RefSeq" id="WP_084240881.1">
    <property type="nucleotide sequence ID" value="NZ_FWXT01000004.1"/>
</dbReference>
<keyword evidence="2" id="KW-0805">Transcription regulation</keyword>
<keyword evidence="3" id="KW-0731">Sigma factor</keyword>
<dbReference type="EMBL" id="FWXT01000004">
    <property type="protein sequence ID" value="SMD01255.1"/>
    <property type="molecule type" value="Genomic_DNA"/>
</dbReference>
<keyword evidence="8" id="KW-1185">Reference proteome</keyword>
<evidence type="ECO:0000259" key="6">
    <source>
        <dbReference type="Pfam" id="PF08281"/>
    </source>
</evidence>
<dbReference type="GO" id="GO:0016987">
    <property type="term" value="F:sigma factor activity"/>
    <property type="evidence" value="ECO:0007669"/>
    <property type="project" value="UniProtKB-KW"/>
</dbReference>
<dbReference type="Proteomes" id="UP000192756">
    <property type="component" value="Unassembled WGS sequence"/>
</dbReference>
<dbReference type="STRING" id="151894.SAMN04488524_4100"/>
<dbReference type="InterPro" id="IPR014284">
    <property type="entry name" value="RNA_pol_sigma-70_dom"/>
</dbReference>
<dbReference type="InterPro" id="IPR039425">
    <property type="entry name" value="RNA_pol_sigma-70-like"/>
</dbReference>
<evidence type="ECO:0000256" key="4">
    <source>
        <dbReference type="ARBA" id="ARBA00023163"/>
    </source>
</evidence>
<dbReference type="SUPFAM" id="SSF88946">
    <property type="entry name" value="Sigma2 domain of RNA polymerase sigma factors"/>
    <property type="match status" value="1"/>
</dbReference>
<dbReference type="SUPFAM" id="SSF88659">
    <property type="entry name" value="Sigma3 and sigma4 domains of RNA polymerase sigma factors"/>
    <property type="match status" value="1"/>
</dbReference>
<dbReference type="OrthoDB" id="656273at2"/>
<protein>
    <submittedName>
        <fullName evidence="7">RNA polymerase sigma-70 factor, ECF subfamily</fullName>
    </submittedName>
</protein>
<keyword evidence="4" id="KW-0804">Transcription</keyword>
<evidence type="ECO:0000313" key="8">
    <source>
        <dbReference type="Proteomes" id="UP000192756"/>
    </source>
</evidence>
<sequence length="184" mass="21803">MQIIISNQETFKVIFLRYHKSLCLFALRYLKSKEDAEEAVQSVFLKMLEVKVNFEGPEVLRAYLYRSVYHTCLNSIRSKTRQINREDFYQSQIDPDEQPYLNNMLKAELTAILSRELTFLPKIQADIIKLSYFEELSNDEIAARLDLSLQTVKNYKHMGLKSIRKRFSRDSAFYTFLTFLINFV</sequence>
<accession>A0A1W2DUP1</accession>
<organism evidence="7 8">
    <name type="scientific">Pedobacter africanus</name>
    <dbReference type="NCBI Taxonomy" id="151894"/>
    <lineage>
        <taxon>Bacteria</taxon>
        <taxon>Pseudomonadati</taxon>
        <taxon>Bacteroidota</taxon>
        <taxon>Sphingobacteriia</taxon>
        <taxon>Sphingobacteriales</taxon>
        <taxon>Sphingobacteriaceae</taxon>
        <taxon>Pedobacter</taxon>
    </lineage>
</organism>
<gene>
    <name evidence="7" type="ORF">SAMN04488524_4100</name>
</gene>
<evidence type="ECO:0000256" key="3">
    <source>
        <dbReference type="ARBA" id="ARBA00023082"/>
    </source>
</evidence>
<dbReference type="Pfam" id="PF08281">
    <property type="entry name" value="Sigma70_r4_2"/>
    <property type="match status" value="1"/>
</dbReference>
<dbReference type="NCBIfam" id="TIGR02937">
    <property type="entry name" value="sigma70-ECF"/>
    <property type="match status" value="1"/>
</dbReference>
<evidence type="ECO:0000256" key="1">
    <source>
        <dbReference type="ARBA" id="ARBA00010641"/>
    </source>
</evidence>
<evidence type="ECO:0000259" key="5">
    <source>
        <dbReference type="Pfam" id="PF04542"/>
    </source>
</evidence>
<dbReference type="PANTHER" id="PTHR43133">
    <property type="entry name" value="RNA POLYMERASE ECF-TYPE SIGMA FACTO"/>
    <property type="match status" value="1"/>
</dbReference>
<dbReference type="GO" id="GO:0006352">
    <property type="term" value="P:DNA-templated transcription initiation"/>
    <property type="evidence" value="ECO:0007669"/>
    <property type="project" value="InterPro"/>
</dbReference>
<dbReference type="Gene3D" id="1.10.1740.10">
    <property type="match status" value="1"/>
</dbReference>
<dbReference type="InterPro" id="IPR007627">
    <property type="entry name" value="RNA_pol_sigma70_r2"/>
</dbReference>
<dbReference type="InterPro" id="IPR036388">
    <property type="entry name" value="WH-like_DNA-bd_sf"/>
</dbReference>
<evidence type="ECO:0000256" key="2">
    <source>
        <dbReference type="ARBA" id="ARBA00023015"/>
    </source>
</evidence>
<dbReference type="GO" id="GO:0003677">
    <property type="term" value="F:DNA binding"/>
    <property type="evidence" value="ECO:0007669"/>
    <property type="project" value="InterPro"/>
</dbReference>
<proteinExistence type="inferred from homology"/>
<dbReference type="InterPro" id="IPR013324">
    <property type="entry name" value="RNA_pol_sigma_r3/r4-like"/>
</dbReference>
<evidence type="ECO:0000313" key="7">
    <source>
        <dbReference type="EMBL" id="SMD01255.1"/>
    </source>
</evidence>